<gene>
    <name evidence="2" type="ordered locus">SL003B_3862</name>
</gene>
<evidence type="ECO:0000259" key="1">
    <source>
        <dbReference type="Pfam" id="PF10135"/>
    </source>
</evidence>
<dbReference type="eggNOG" id="COG3951">
    <property type="taxonomic scope" value="Bacteria"/>
</dbReference>
<name>F2J4N0_POLGS</name>
<feature type="domain" description="Flagellar protein FlgJ N-terminal" evidence="1">
    <location>
        <begin position="103"/>
        <end position="141"/>
    </location>
</feature>
<dbReference type="AlphaFoldDB" id="F2J4N0"/>
<organism evidence="2 3">
    <name type="scientific">Polymorphum gilvum (strain LMG 25793 / CGMCC 1.9160 / SL003B-26A1)</name>
    <dbReference type="NCBI Taxonomy" id="991905"/>
    <lineage>
        <taxon>Bacteria</taxon>
        <taxon>Pseudomonadati</taxon>
        <taxon>Pseudomonadota</taxon>
        <taxon>Alphaproteobacteria</taxon>
        <taxon>Rhodobacterales</taxon>
        <taxon>Paracoccaceae</taxon>
        <taxon>Polymorphum</taxon>
    </lineage>
</organism>
<evidence type="ECO:0000313" key="3">
    <source>
        <dbReference type="Proteomes" id="UP000008130"/>
    </source>
</evidence>
<keyword evidence="3" id="KW-1185">Reference proteome</keyword>
<proteinExistence type="predicted"/>
<reference evidence="2 3" key="1">
    <citation type="journal article" date="2011" name="J. Bacteriol.">
        <title>Complete genome sequence of Polymorphum gilvum SL003B-26A1T, a crude oil-degrading bacterium from oil-polluted saline soil.</title>
        <authorList>
            <person name="Li S.G."/>
            <person name="Tang Y.Q."/>
            <person name="Nie Y."/>
            <person name="Cai M."/>
            <person name="Wu X.L."/>
        </authorList>
    </citation>
    <scope>NUCLEOTIDE SEQUENCE [LARGE SCALE GENOMIC DNA]</scope>
    <source>
        <strain evidence="3">LMG 25793 / CGMCC 1.9160 / SL003B-26A1</strain>
    </source>
</reference>
<dbReference type="KEGG" id="pgv:SL003B_3862"/>
<dbReference type="HOGENOM" id="CLU_117504_0_0_5"/>
<accession>F2J4N0</accession>
<dbReference type="Pfam" id="PF10135">
    <property type="entry name" value="Rod-binding"/>
    <property type="match status" value="1"/>
</dbReference>
<dbReference type="Proteomes" id="UP000008130">
    <property type="component" value="Chromosome"/>
</dbReference>
<dbReference type="RefSeq" id="WP_013654591.1">
    <property type="nucleotide sequence ID" value="NC_015259.1"/>
</dbReference>
<dbReference type="EMBL" id="CP002568">
    <property type="protein sequence ID" value="ADZ72282.1"/>
    <property type="molecule type" value="Genomic_DNA"/>
</dbReference>
<dbReference type="OrthoDB" id="7889190at2"/>
<dbReference type="PATRIC" id="fig|991905.3.peg.3980"/>
<sequence>MAIAPPTDLVLDVARAADPQALRAAADKLQRLAYAAGPGSESFSETLGQASSDAVPVHLRSSAASARVAMHNETTLAGRAASPVQKFEALVLQQFVESMLPDDAESVFGSGTAGGIWKSMLAEQIGTQIAARGGIGIAEILSTTLKTRT</sequence>
<protein>
    <submittedName>
        <fullName evidence="2">Hypothetical conserved protein</fullName>
    </submittedName>
</protein>
<dbReference type="InterPro" id="IPR019301">
    <property type="entry name" value="Flagellar_prot_FlgJ_N"/>
</dbReference>
<evidence type="ECO:0000313" key="2">
    <source>
        <dbReference type="EMBL" id="ADZ72282.1"/>
    </source>
</evidence>
<dbReference type="STRING" id="991905.SL003B_3862"/>